<evidence type="ECO:0000256" key="1">
    <source>
        <dbReference type="ARBA" id="ARBA00004141"/>
    </source>
</evidence>
<evidence type="ECO:0000256" key="10">
    <source>
        <dbReference type="ARBA" id="ARBA00023224"/>
    </source>
</evidence>
<name>A0A8T2IR41_9PIPI</name>
<comment type="caution">
    <text evidence="14">The sequence shown here is derived from an EMBL/GenBank/DDBJ whole genome shotgun (WGS) entry which is preliminary data.</text>
</comment>
<evidence type="ECO:0000313" key="15">
    <source>
        <dbReference type="Proteomes" id="UP000812440"/>
    </source>
</evidence>
<evidence type="ECO:0000256" key="6">
    <source>
        <dbReference type="ARBA" id="ARBA00022989"/>
    </source>
</evidence>
<evidence type="ECO:0000256" key="13">
    <source>
        <dbReference type="SAM" id="Phobius"/>
    </source>
</evidence>
<evidence type="ECO:0000256" key="3">
    <source>
        <dbReference type="ARBA" id="ARBA00022480"/>
    </source>
</evidence>
<feature type="transmembrane region" description="Helical" evidence="13">
    <location>
        <begin position="116"/>
        <end position="138"/>
    </location>
</feature>
<evidence type="ECO:0000256" key="11">
    <source>
        <dbReference type="RuleBase" id="RU004423"/>
    </source>
</evidence>
<proteinExistence type="inferred from homology"/>
<protein>
    <recommendedName>
        <fullName evidence="12">Taste receptor type 2</fullName>
    </recommendedName>
</protein>
<evidence type="ECO:0000256" key="5">
    <source>
        <dbReference type="ARBA" id="ARBA00022692"/>
    </source>
</evidence>
<keyword evidence="6 13" id="KW-1133">Transmembrane helix</keyword>
<keyword evidence="8 12" id="KW-0472">Membrane</keyword>
<keyword evidence="7 12" id="KW-0297">G-protein coupled receptor</keyword>
<dbReference type="Gene3D" id="1.20.1070.10">
    <property type="entry name" value="Rhodopsin 7-helix transmembrane proteins"/>
    <property type="match status" value="1"/>
</dbReference>
<evidence type="ECO:0000313" key="14">
    <source>
        <dbReference type="EMBL" id="KAG8433418.1"/>
    </source>
</evidence>
<dbReference type="OrthoDB" id="8876749at2759"/>
<dbReference type="InterPro" id="IPR007960">
    <property type="entry name" value="TAS2R"/>
</dbReference>
<dbReference type="AlphaFoldDB" id="A0A8T2IR41"/>
<dbReference type="GO" id="GO:0004930">
    <property type="term" value="F:G protein-coupled receptor activity"/>
    <property type="evidence" value="ECO:0007669"/>
    <property type="project" value="UniProtKB-KW"/>
</dbReference>
<keyword evidence="3 12" id="KW-0919">Taste</keyword>
<comment type="similarity">
    <text evidence="2 11">Belongs to the G-protein coupled receptor T2R family.</text>
</comment>
<comment type="subcellular location">
    <subcellularLocation>
        <location evidence="1 12">Membrane</location>
        <topology evidence="1 12">Multi-pass membrane protein</topology>
    </subcellularLocation>
</comment>
<dbReference type="GO" id="GO:0016020">
    <property type="term" value="C:membrane"/>
    <property type="evidence" value="ECO:0007669"/>
    <property type="project" value="UniProtKB-SubCell"/>
</dbReference>
<evidence type="ECO:0000256" key="12">
    <source>
        <dbReference type="RuleBase" id="RU004424"/>
    </source>
</evidence>
<dbReference type="SUPFAM" id="SSF81321">
    <property type="entry name" value="Family A G protein-coupled receptor-like"/>
    <property type="match status" value="1"/>
</dbReference>
<evidence type="ECO:0000256" key="7">
    <source>
        <dbReference type="ARBA" id="ARBA00023040"/>
    </source>
</evidence>
<feature type="transmembrane region" description="Helical" evidence="13">
    <location>
        <begin position="6"/>
        <end position="23"/>
    </location>
</feature>
<gene>
    <name evidence="14" type="ORF">GDO86_017627</name>
</gene>
<evidence type="ECO:0000256" key="8">
    <source>
        <dbReference type="ARBA" id="ARBA00023136"/>
    </source>
</evidence>
<dbReference type="Pfam" id="PF05296">
    <property type="entry name" value="TAS2R"/>
    <property type="match status" value="1"/>
</dbReference>
<dbReference type="PANTHER" id="PTHR11394:SF147">
    <property type="entry name" value="TASTE RECEPTOR TYPE 2"/>
    <property type="match status" value="1"/>
</dbReference>
<keyword evidence="9 12" id="KW-0675">Receptor</keyword>
<evidence type="ECO:0000256" key="2">
    <source>
        <dbReference type="ARBA" id="ARBA00007376"/>
    </source>
</evidence>
<dbReference type="EMBL" id="JAACNH010000009">
    <property type="protein sequence ID" value="KAG8433418.1"/>
    <property type="molecule type" value="Genomic_DNA"/>
</dbReference>
<dbReference type="Proteomes" id="UP000812440">
    <property type="component" value="Chromosome 9"/>
</dbReference>
<feature type="transmembrane region" description="Helical" evidence="13">
    <location>
        <begin position="247"/>
        <end position="268"/>
    </location>
</feature>
<keyword evidence="4 12" id="KW-0716">Sensory transduction</keyword>
<keyword evidence="15" id="KW-1185">Reference proteome</keyword>
<evidence type="ECO:0000256" key="4">
    <source>
        <dbReference type="ARBA" id="ARBA00022606"/>
    </source>
</evidence>
<accession>A0A8T2IR41</accession>
<reference evidence="14" key="1">
    <citation type="thesis" date="2020" institute="ProQuest LLC" country="789 East Eisenhower Parkway, Ann Arbor, MI, USA">
        <title>Comparative Genomics and Chromosome Evolution.</title>
        <authorList>
            <person name="Mudd A.B."/>
        </authorList>
    </citation>
    <scope>NUCLEOTIDE SEQUENCE</scope>
    <source>
        <strain evidence="14">Female2</strain>
        <tissue evidence="14">Blood</tissue>
    </source>
</reference>
<keyword evidence="10 12" id="KW-0807">Transducer</keyword>
<dbReference type="GO" id="GO:0033038">
    <property type="term" value="F:bitter taste receptor activity"/>
    <property type="evidence" value="ECO:0007669"/>
    <property type="project" value="InterPro"/>
</dbReference>
<sequence length="299" mass="34336">MVETIFGLISCLFIFTSNFQYWIKGKILKPCEKIVTAVSFSGIIFSVGNITKFIFLVFSLEMSLMTYLVYTFYFTTMYAFFSGYWLIACLCFFFFMKINNFNPGFFSWIKMKIDSLVPHLILTIEGLSICLSVIYTILSTRENAVNSTSSSVTNQTSYFLSAGPFQLFFLFWDFCIPVMIATVTIGHIIVSLYKHTHRMRRNMGDGDGPSLKVHKRAACTLSSLFVLYIISYSLTIAGLFSNDDTLSWIYELFSYSFPFLQSVIQILGNRRMLQNCEKILNRCRQSICPIEVHVHTVST</sequence>
<keyword evidence="5 12" id="KW-0812">Transmembrane</keyword>
<dbReference type="PANTHER" id="PTHR11394">
    <property type="entry name" value="TASTE RECEPTOR TYPE 2"/>
    <property type="match status" value="1"/>
</dbReference>
<evidence type="ECO:0000256" key="9">
    <source>
        <dbReference type="ARBA" id="ARBA00023170"/>
    </source>
</evidence>
<organism evidence="14 15">
    <name type="scientific">Hymenochirus boettgeri</name>
    <name type="common">Congo dwarf clawed frog</name>
    <dbReference type="NCBI Taxonomy" id="247094"/>
    <lineage>
        <taxon>Eukaryota</taxon>
        <taxon>Metazoa</taxon>
        <taxon>Chordata</taxon>
        <taxon>Craniata</taxon>
        <taxon>Vertebrata</taxon>
        <taxon>Euteleostomi</taxon>
        <taxon>Amphibia</taxon>
        <taxon>Batrachia</taxon>
        <taxon>Anura</taxon>
        <taxon>Pipoidea</taxon>
        <taxon>Pipidae</taxon>
        <taxon>Pipinae</taxon>
        <taxon>Hymenochirus</taxon>
    </lineage>
</organism>
<feature type="transmembrane region" description="Helical" evidence="13">
    <location>
        <begin position="221"/>
        <end position="241"/>
    </location>
</feature>
<feature type="transmembrane region" description="Helical" evidence="13">
    <location>
        <begin position="70"/>
        <end position="95"/>
    </location>
</feature>
<feature type="transmembrane region" description="Helical" evidence="13">
    <location>
        <begin position="35"/>
        <end position="58"/>
    </location>
</feature>
<feature type="transmembrane region" description="Helical" evidence="13">
    <location>
        <begin position="167"/>
        <end position="193"/>
    </location>
</feature>